<dbReference type="PANTHER" id="PTHR43441:SF10">
    <property type="entry name" value="ACETYLTRANSFERASE"/>
    <property type="match status" value="1"/>
</dbReference>
<dbReference type="PROSITE" id="PS51186">
    <property type="entry name" value="GNAT"/>
    <property type="match status" value="1"/>
</dbReference>
<name>A0A5B2XT16_9PSEU</name>
<gene>
    <name evidence="2" type="ORF">F0L68_01815</name>
</gene>
<feature type="domain" description="N-acetyltransferase" evidence="1">
    <location>
        <begin position="18"/>
        <end position="181"/>
    </location>
</feature>
<reference evidence="2 3" key="2">
    <citation type="submission" date="2019-09" db="EMBL/GenBank/DDBJ databases">
        <authorList>
            <person name="Jin C."/>
        </authorList>
    </citation>
    <scope>NUCLEOTIDE SEQUENCE [LARGE SCALE GENOMIC DNA]</scope>
    <source>
        <strain evidence="2 3">AN110305</strain>
    </source>
</reference>
<keyword evidence="2" id="KW-0808">Transferase</keyword>
<dbReference type="GO" id="GO:0008999">
    <property type="term" value="F:protein-N-terminal-alanine acetyltransferase activity"/>
    <property type="evidence" value="ECO:0007669"/>
    <property type="project" value="TreeGrafter"/>
</dbReference>
<keyword evidence="3" id="KW-1185">Reference proteome</keyword>
<evidence type="ECO:0000259" key="1">
    <source>
        <dbReference type="PROSITE" id="PS51186"/>
    </source>
</evidence>
<protein>
    <submittedName>
        <fullName evidence="2">GNAT family N-acetyltransferase</fullName>
    </submittedName>
</protein>
<sequence length="189" mass="21209">MIKADVFRDQPTLTGATVRLEPMTMAHFDGLRAMLDDPEGARLTGSHGHISEERAREWVATRHEHHDRADWTVVRIEDGVVLGEVVLNELDTDNGSANFRIMLAGPQVYGRGYGTEATRMVLDHGLDVAGLHRISLEVYDFNPRAHRVYEKCGFVREGVRRDALRWDGEWHDAIVMSVLSTDPRPAPAG</sequence>
<organism evidence="2 3">
    <name type="scientific">Solihabitans fulvus</name>
    <dbReference type="NCBI Taxonomy" id="1892852"/>
    <lineage>
        <taxon>Bacteria</taxon>
        <taxon>Bacillati</taxon>
        <taxon>Actinomycetota</taxon>
        <taxon>Actinomycetes</taxon>
        <taxon>Pseudonocardiales</taxon>
        <taxon>Pseudonocardiaceae</taxon>
        <taxon>Solihabitans</taxon>
    </lineage>
</organism>
<dbReference type="GO" id="GO:0005737">
    <property type="term" value="C:cytoplasm"/>
    <property type="evidence" value="ECO:0007669"/>
    <property type="project" value="TreeGrafter"/>
</dbReference>
<dbReference type="AlphaFoldDB" id="A0A5B2XT16"/>
<dbReference type="InterPro" id="IPR016181">
    <property type="entry name" value="Acyl_CoA_acyltransferase"/>
</dbReference>
<dbReference type="Pfam" id="PF13302">
    <property type="entry name" value="Acetyltransf_3"/>
    <property type="match status" value="1"/>
</dbReference>
<comment type="caution">
    <text evidence="2">The sequence shown here is derived from an EMBL/GenBank/DDBJ whole genome shotgun (WGS) entry which is preliminary data.</text>
</comment>
<dbReference type="EMBL" id="VUOB01000002">
    <property type="protein sequence ID" value="KAA2266503.1"/>
    <property type="molecule type" value="Genomic_DNA"/>
</dbReference>
<reference evidence="2 3" key="1">
    <citation type="submission" date="2019-09" db="EMBL/GenBank/DDBJ databases">
        <title>Goodfellowia gen. nov., a new genus of the Pseudonocardineae related to Actinoalloteichus, containing Goodfellowia coeruleoviolacea gen. nov., comb. nov. gen. nov., comb. nov.</title>
        <authorList>
            <person name="Labeda D."/>
        </authorList>
    </citation>
    <scope>NUCLEOTIDE SEQUENCE [LARGE SCALE GENOMIC DNA]</scope>
    <source>
        <strain evidence="2 3">AN110305</strain>
    </source>
</reference>
<accession>A0A5B2XT16</accession>
<proteinExistence type="predicted"/>
<dbReference type="InterPro" id="IPR051908">
    <property type="entry name" value="Ribosomal_N-acetyltransferase"/>
</dbReference>
<dbReference type="PANTHER" id="PTHR43441">
    <property type="entry name" value="RIBOSOMAL-PROTEIN-SERINE ACETYLTRANSFERASE"/>
    <property type="match status" value="1"/>
</dbReference>
<dbReference type="InterPro" id="IPR000182">
    <property type="entry name" value="GNAT_dom"/>
</dbReference>
<dbReference type="OrthoDB" id="9814648at2"/>
<dbReference type="RefSeq" id="WP_149847610.1">
    <property type="nucleotide sequence ID" value="NZ_VUOB01000002.1"/>
</dbReference>
<dbReference type="Gene3D" id="3.40.630.30">
    <property type="match status" value="1"/>
</dbReference>
<evidence type="ECO:0000313" key="2">
    <source>
        <dbReference type="EMBL" id="KAA2266503.1"/>
    </source>
</evidence>
<dbReference type="GO" id="GO:1990189">
    <property type="term" value="F:protein N-terminal-serine acetyltransferase activity"/>
    <property type="evidence" value="ECO:0007669"/>
    <property type="project" value="TreeGrafter"/>
</dbReference>
<evidence type="ECO:0000313" key="3">
    <source>
        <dbReference type="Proteomes" id="UP000323454"/>
    </source>
</evidence>
<dbReference type="SUPFAM" id="SSF55729">
    <property type="entry name" value="Acyl-CoA N-acyltransferases (Nat)"/>
    <property type="match status" value="1"/>
</dbReference>
<dbReference type="Proteomes" id="UP000323454">
    <property type="component" value="Unassembled WGS sequence"/>
</dbReference>